<accession>A0AAJ6QNI5</accession>
<feature type="transmembrane region" description="Helical" evidence="3">
    <location>
        <begin position="421"/>
        <end position="445"/>
    </location>
</feature>
<evidence type="ECO:0000259" key="4">
    <source>
        <dbReference type="PROSITE" id="PS50156"/>
    </source>
</evidence>
<feature type="transmembrane region" description="Helical" evidence="3">
    <location>
        <begin position="325"/>
        <end position="343"/>
    </location>
</feature>
<dbReference type="PANTHER" id="PTHR10796">
    <property type="entry name" value="PATCHED-RELATED"/>
    <property type="match status" value="1"/>
</dbReference>
<feature type="transmembrane region" description="Helical" evidence="3">
    <location>
        <begin position="384"/>
        <end position="409"/>
    </location>
</feature>
<protein>
    <submittedName>
        <fullName evidence="6">Uncharacterized protein LOC100899061</fullName>
    </submittedName>
</protein>
<dbReference type="KEGG" id="goe:100899061"/>
<dbReference type="Proteomes" id="UP000694867">
    <property type="component" value="Unplaced"/>
</dbReference>
<dbReference type="GeneID" id="100899061"/>
<dbReference type="RefSeq" id="XP_003738803.1">
    <property type="nucleotide sequence ID" value="XM_003738755.1"/>
</dbReference>
<evidence type="ECO:0000256" key="3">
    <source>
        <dbReference type="SAM" id="Phobius"/>
    </source>
</evidence>
<comment type="similarity">
    <text evidence="1">Belongs to the patched family.</text>
</comment>
<organism evidence="5 6">
    <name type="scientific">Galendromus occidentalis</name>
    <name type="common">western predatory mite</name>
    <dbReference type="NCBI Taxonomy" id="34638"/>
    <lineage>
        <taxon>Eukaryota</taxon>
        <taxon>Metazoa</taxon>
        <taxon>Ecdysozoa</taxon>
        <taxon>Arthropoda</taxon>
        <taxon>Chelicerata</taxon>
        <taxon>Arachnida</taxon>
        <taxon>Acari</taxon>
        <taxon>Parasitiformes</taxon>
        <taxon>Mesostigmata</taxon>
        <taxon>Gamasina</taxon>
        <taxon>Phytoseioidea</taxon>
        <taxon>Phytoseiidae</taxon>
        <taxon>Typhlodrominae</taxon>
        <taxon>Galendromus</taxon>
    </lineage>
</organism>
<feature type="transmembrane region" description="Helical" evidence="3">
    <location>
        <begin position="125"/>
        <end position="147"/>
    </location>
</feature>
<dbReference type="InterPro" id="IPR051697">
    <property type="entry name" value="Patched_domain-protein"/>
</dbReference>
<sequence>MATFFGSILAIASSPPWSTFCFSLAVGFVISAFLNLAFLGASASLMVDAERLDLFGEEEVPVDVENPGERAEETAREKLEEHEEEDAEGHGRIGIDQTEQHALSSCEPWLMKHFRSYWECLLSSSWLKAIVIFVFCVYLLGGISGFLQCSRDPHRSTRSPDIPRVALPEAWRSDPLRAYRVSLYINESIDYWNVETRERLMAMLNEFESFSLNTSRLTTNCWFREIPRLSGTEETADIESSNSSNRENDIRALKEMLSSKPFSEFNRDIKFNENGTAIEASRCKLLARRIVDANDEMTMLRNLERIAAKYPDLKSWIAETLEEGFTVWAFFLGAFFSALFRFASWPFEVQHSILFCVWSIFSVISLIVGAVGSCLWFAQGSFLAIYLTFFLVTCYPFHECYTTQCAFLGKPEADSDEKARAAFRCLLFLFVVLYIGSFFCVYMMFTTETPKYVWVSWLKVVALIASFDCFQHILLLPALVSSEETFRKVMSKMSSIISV</sequence>
<feature type="compositionally biased region" description="Basic and acidic residues" evidence="2">
    <location>
        <begin position="67"/>
        <end position="81"/>
    </location>
</feature>
<dbReference type="InterPro" id="IPR000731">
    <property type="entry name" value="SSD"/>
</dbReference>
<keyword evidence="3" id="KW-0472">Membrane</keyword>
<feature type="region of interest" description="Disordered" evidence="2">
    <location>
        <begin position="63"/>
        <end position="90"/>
    </location>
</feature>
<feature type="transmembrane region" description="Helical" evidence="3">
    <location>
        <begin position="457"/>
        <end position="480"/>
    </location>
</feature>
<name>A0AAJ6QNI5_9ACAR</name>
<feature type="transmembrane region" description="Helical" evidence="3">
    <location>
        <begin position="355"/>
        <end position="378"/>
    </location>
</feature>
<dbReference type="GO" id="GO:0016020">
    <property type="term" value="C:membrane"/>
    <property type="evidence" value="ECO:0007669"/>
    <property type="project" value="TreeGrafter"/>
</dbReference>
<dbReference type="PROSITE" id="PS50156">
    <property type="entry name" value="SSD"/>
    <property type="match status" value="1"/>
</dbReference>
<evidence type="ECO:0000313" key="5">
    <source>
        <dbReference type="Proteomes" id="UP000694867"/>
    </source>
</evidence>
<keyword evidence="3" id="KW-1133">Transmembrane helix</keyword>
<keyword evidence="5" id="KW-1185">Reference proteome</keyword>
<dbReference type="AlphaFoldDB" id="A0AAJ6QNI5"/>
<feature type="domain" description="SSD" evidence="4">
    <location>
        <begin position="1"/>
        <end position="45"/>
    </location>
</feature>
<evidence type="ECO:0000256" key="2">
    <source>
        <dbReference type="SAM" id="MobiDB-lite"/>
    </source>
</evidence>
<feature type="transmembrane region" description="Helical" evidence="3">
    <location>
        <begin position="17"/>
        <end position="41"/>
    </location>
</feature>
<keyword evidence="3" id="KW-0812">Transmembrane</keyword>
<evidence type="ECO:0000313" key="6">
    <source>
        <dbReference type="RefSeq" id="XP_003738803.1"/>
    </source>
</evidence>
<proteinExistence type="inferred from homology"/>
<gene>
    <name evidence="6" type="primary">LOC100899061</name>
</gene>
<reference evidence="6" key="1">
    <citation type="submission" date="2025-08" db="UniProtKB">
        <authorList>
            <consortium name="RefSeq"/>
        </authorList>
    </citation>
    <scope>IDENTIFICATION</scope>
</reference>
<evidence type="ECO:0000256" key="1">
    <source>
        <dbReference type="ARBA" id="ARBA00005585"/>
    </source>
</evidence>
<dbReference type="PANTHER" id="PTHR10796:SF92">
    <property type="entry name" value="PATCHED-RELATED, ISOFORM A"/>
    <property type="match status" value="1"/>
</dbReference>